<evidence type="ECO:0000313" key="2">
    <source>
        <dbReference type="EMBL" id="MBO8430509.1"/>
    </source>
</evidence>
<dbReference type="AlphaFoldDB" id="A0A9D9DML2"/>
<accession>A0A9D9DML2</accession>
<comment type="caution">
    <text evidence="2">The sequence shown here is derived from an EMBL/GenBank/DDBJ whole genome shotgun (WGS) entry which is preliminary data.</text>
</comment>
<dbReference type="Proteomes" id="UP000823632">
    <property type="component" value="Unassembled WGS sequence"/>
</dbReference>
<feature type="transmembrane region" description="Helical" evidence="1">
    <location>
        <begin position="69"/>
        <end position="88"/>
    </location>
</feature>
<organism evidence="2 3">
    <name type="scientific">Candidatus Scatousia excrementipullorum</name>
    <dbReference type="NCBI Taxonomy" id="2840936"/>
    <lineage>
        <taxon>Bacteria</taxon>
        <taxon>Candidatus Scatousia</taxon>
    </lineage>
</organism>
<keyword evidence="1" id="KW-1133">Transmembrane helix</keyword>
<name>A0A9D9DML2_9BACT</name>
<evidence type="ECO:0000256" key="1">
    <source>
        <dbReference type="SAM" id="Phobius"/>
    </source>
</evidence>
<proteinExistence type="predicted"/>
<dbReference type="EMBL" id="JADIND010000082">
    <property type="protein sequence ID" value="MBO8430509.1"/>
    <property type="molecule type" value="Genomic_DNA"/>
</dbReference>
<protein>
    <submittedName>
        <fullName evidence="2">Uncharacterized protein</fullName>
    </submittedName>
</protein>
<sequence length="92" mass="10230">MVSSVNSVQNNSMKNSELNIGVLVPPNKIDKPVIYSDADASKQFKQLKTDIYAKEKHYNFEDTKNTPKLIKWGSIFAGLSAAGLFILAKLKK</sequence>
<evidence type="ECO:0000313" key="3">
    <source>
        <dbReference type="Proteomes" id="UP000823632"/>
    </source>
</evidence>
<reference evidence="2" key="1">
    <citation type="submission" date="2020-10" db="EMBL/GenBank/DDBJ databases">
        <authorList>
            <person name="Gilroy R."/>
        </authorList>
    </citation>
    <scope>NUCLEOTIDE SEQUENCE</scope>
    <source>
        <strain evidence="2">10192</strain>
    </source>
</reference>
<gene>
    <name evidence="2" type="ORF">IAC76_03910</name>
</gene>
<keyword evidence="1" id="KW-0812">Transmembrane</keyword>
<keyword evidence="1" id="KW-0472">Membrane</keyword>
<reference evidence="2" key="2">
    <citation type="journal article" date="2021" name="PeerJ">
        <title>Extensive microbial diversity within the chicken gut microbiome revealed by metagenomics and culture.</title>
        <authorList>
            <person name="Gilroy R."/>
            <person name="Ravi A."/>
            <person name="Getino M."/>
            <person name="Pursley I."/>
            <person name="Horton D.L."/>
            <person name="Alikhan N.F."/>
            <person name="Baker D."/>
            <person name="Gharbi K."/>
            <person name="Hall N."/>
            <person name="Watson M."/>
            <person name="Adriaenssens E.M."/>
            <person name="Foster-Nyarko E."/>
            <person name="Jarju S."/>
            <person name="Secka A."/>
            <person name="Antonio M."/>
            <person name="Oren A."/>
            <person name="Chaudhuri R.R."/>
            <person name="La Ragione R."/>
            <person name="Hildebrand F."/>
            <person name="Pallen M.J."/>
        </authorList>
    </citation>
    <scope>NUCLEOTIDE SEQUENCE</scope>
    <source>
        <strain evidence="2">10192</strain>
    </source>
</reference>